<gene>
    <name evidence="1" type="ORF">N47_J03800</name>
</gene>
<dbReference type="Gene3D" id="3.40.50.410">
    <property type="entry name" value="von Willebrand factor, type A domain"/>
    <property type="match status" value="1"/>
</dbReference>
<evidence type="ECO:0008006" key="2">
    <source>
        <dbReference type="Google" id="ProtNLM"/>
    </source>
</evidence>
<protein>
    <recommendedName>
        <fullName evidence="2">VWFA domain-containing protein</fullName>
    </recommendedName>
</protein>
<dbReference type="InterPro" id="IPR036465">
    <property type="entry name" value="vWFA_dom_sf"/>
</dbReference>
<dbReference type="AlphaFoldDB" id="E1YFQ5"/>
<dbReference type="CDD" id="cd00198">
    <property type="entry name" value="vWFA"/>
    <property type="match status" value="1"/>
</dbReference>
<organism evidence="1">
    <name type="scientific">uncultured Desulfobacterium sp</name>
    <dbReference type="NCBI Taxonomy" id="201089"/>
    <lineage>
        <taxon>Bacteria</taxon>
        <taxon>Pseudomonadati</taxon>
        <taxon>Thermodesulfobacteriota</taxon>
        <taxon>Desulfobacteria</taxon>
        <taxon>Desulfobacterales</taxon>
        <taxon>Desulfobacteriaceae</taxon>
        <taxon>Desulfobacterium</taxon>
        <taxon>environmental samples</taxon>
    </lineage>
</organism>
<dbReference type="EMBL" id="FR695872">
    <property type="protein sequence ID" value="CBX29399.1"/>
    <property type="molecule type" value="Genomic_DNA"/>
</dbReference>
<reference evidence="1" key="1">
    <citation type="journal article" date="2011" name="Environ. Microbiol.">
        <title>Genomic insights into the metabolic potential of the polycyclic aromatic hydrocarbon degrading sulfate-reducing Deltaproteobacterium N47.</title>
        <authorList>
            <person name="Bergmann F."/>
            <person name="Selesi D."/>
            <person name="Weinmaier T."/>
            <person name="Tischler P."/>
            <person name="Rattei T."/>
            <person name="Meckenstock R.U."/>
        </authorList>
    </citation>
    <scope>NUCLEOTIDE SEQUENCE</scope>
</reference>
<sequence>MIARRSIKWRGQAIECFAAQKAEGYSEYWRRDKSPVELLELSKLLFSIRRIVSYVGRNTGEVVWEGMECRDGISLDPSLVMGSYPVSAAKTDVIIGIAVEKAYQKTEWSERLKKLALEKMCLSNMNAYRFSLFFDIAEKIYADILSNRNVLGLYTKKAREFQINETVKRLPSSPTVTELLHLWWKMAFDGTETGLEKRDADVSGEGLLDRTRIKNFYKGPWAVLNSIMDALTYECPEISGVRERCTFRLELYASIWPKLFDCINFWFRETFNPRLFFSNIEGKGMGGKEKDTSTGAIPGLGKRIEDVVKGEKTDFTADVKSIVSNVDKVVCVKRGNALVWAKNKVDRVLFHKLCVSLRSIAHRKSTYNRGLRSGKLDHRRLFRASTTGTVFNLKRNYFEFVHDVVLLVDCSGSMSAKWEQHEVAYQTLFAAIKTYNGNARIFGYNGIRNICSISELFLDGRFLAITPEGKTASGEAIIAAALSLKRGRKVPLMIHITDGASNWGCGVSDAVEFCRKKKIHLLTLGIGCDQKSKLALREEYGNLICFVDNMKSLPVLLKRLLRSGKGVYSAATRQNMMNGASV</sequence>
<proteinExistence type="predicted"/>
<evidence type="ECO:0000313" key="1">
    <source>
        <dbReference type="EMBL" id="CBX29399.1"/>
    </source>
</evidence>
<accession>E1YFQ5</accession>
<dbReference type="SUPFAM" id="SSF53300">
    <property type="entry name" value="vWA-like"/>
    <property type="match status" value="1"/>
</dbReference>
<name>E1YFQ5_9BACT</name>